<protein>
    <submittedName>
        <fullName evidence="2">Uncharacterized protein</fullName>
    </submittedName>
</protein>
<dbReference type="PANTHER" id="PTHR11319">
    <property type="entry name" value="G PROTEIN-COUPLED RECEPTOR-RELATED"/>
    <property type="match status" value="1"/>
</dbReference>
<feature type="transmembrane region" description="Helical" evidence="1">
    <location>
        <begin position="50"/>
        <end position="71"/>
    </location>
</feature>
<keyword evidence="1" id="KW-1133">Transmembrane helix</keyword>
<keyword evidence="1" id="KW-0812">Transmembrane</keyword>
<reference evidence="2 3" key="1">
    <citation type="submission" date="2016-11" db="EMBL/GenBank/DDBJ databases">
        <title>The macronuclear genome of Stentor coeruleus: a giant cell with tiny introns.</title>
        <authorList>
            <person name="Slabodnick M."/>
            <person name="Ruby J.G."/>
            <person name="Reiff S.B."/>
            <person name="Swart E.C."/>
            <person name="Gosai S."/>
            <person name="Prabakaran S."/>
            <person name="Witkowska E."/>
            <person name="Larue G.E."/>
            <person name="Fisher S."/>
            <person name="Freeman R.M."/>
            <person name="Gunawardena J."/>
            <person name="Chu W."/>
            <person name="Stover N.A."/>
            <person name="Gregory B.D."/>
            <person name="Nowacki M."/>
            <person name="Derisi J."/>
            <person name="Roy S.W."/>
            <person name="Marshall W.F."/>
            <person name="Sood P."/>
        </authorList>
    </citation>
    <scope>NUCLEOTIDE SEQUENCE [LARGE SCALE GENOMIC DNA]</scope>
    <source>
        <strain evidence="2">WM001</strain>
    </source>
</reference>
<keyword evidence="1" id="KW-0472">Membrane</keyword>
<dbReference type="PANTHER" id="PTHR11319:SF35">
    <property type="entry name" value="OUTER MEMBRANE PROTEIN PMPC-RELATED"/>
    <property type="match status" value="1"/>
</dbReference>
<dbReference type="EMBL" id="MPUH01001851">
    <property type="protein sequence ID" value="OMJ66010.1"/>
    <property type="molecule type" value="Genomic_DNA"/>
</dbReference>
<gene>
    <name evidence="2" type="ORF">SteCoe_37299</name>
</gene>
<accession>A0A1R2ANM5</accession>
<evidence type="ECO:0000256" key="1">
    <source>
        <dbReference type="SAM" id="Phobius"/>
    </source>
</evidence>
<sequence length="218" mass="25711">MYRKILIICVSVFMNEVAEEVQALTLIVILIITLYLQYEYEPYNKHQLNHMEMEAILTATITIYCGMYYLTQETGEVFEIFLFILIVSGNMYFVIYWIYFMLQAVFDMLSGMIPMIRKYSGKNDPYPLVILNEEKVHQGVFKDEEEGDYKFTLLEKTQNISTKMIKLDGIENLEDLYQDAYKRYVDKTNCTFGEIFPPRKISMEEIITDTCDNLGRNN</sequence>
<evidence type="ECO:0000313" key="2">
    <source>
        <dbReference type="EMBL" id="OMJ66010.1"/>
    </source>
</evidence>
<keyword evidence="3" id="KW-1185">Reference proteome</keyword>
<evidence type="ECO:0000313" key="3">
    <source>
        <dbReference type="Proteomes" id="UP000187209"/>
    </source>
</evidence>
<dbReference type="Proteomes" id="UP000187209">
    <property type="component" value="Unassembled WGS sequence"/>
</dbReference>
<name>A0A1R2ANM5_9CILI</name>
<feature type="transmembrane region" description="Helical" evidence="1">
    <location>
        <begin position="77"/>
        <end position="102"/>
    </location>
</feature>
<proteinExistence type="predicted"/>
<comment type="caution">
    <text evidence="2">The sequence shown here is derived from an EMBL/GenBank/DDBJ whole genome shotgun (WGS) entry which is preliminary data.</text>
</comment>
<organism evidence="2 3">
    <name type="scientific">Stentor coeruleus</name>
    <dbReference type="NCBI Taxonomy" id="5963"/>
    <lineage>
        <taxon>Eukaryota</taxon>
        <taxon>Sar</taxon>
        <taxon>Alveolata</taxon>
        <taxon>Ciliophora</taxon>
        <taxon>Postciliodesmatophora</taxon>
        <taxon>Heterotrichea</taxon>
        <taxon>Heterotrichida</taxon>
        <taxon>Stentoridae</taxon>
        <taxon>Stentor</taxon>
    </lineage>
</organism>
<feature type="transmembrane region" description="Helical" evidence="1">
    <location>
        <begin position="21"/>
        <end position="38"/>
    </location>
</feature>
<dbReference type="AlphaFoldDB" id="A0A1R2ANM5"/>